<dbReference type="InterPro" id="IPR013078">
    <property type="entry name" value="His_Pase_superF_clade-1"/>
</dbReference>
<organism evidence="3 4">
    <name type="scientific">Pseudo-nitzschia multistriata</name>
    <dbReference type="NCBI Taxonomy" id="183589"/>
    <lineage>
        <taxon>Eukaryota</taxon>
        <taxon>Sar</taxon>
        <taxon>Stramenopiles</taxon>
        <taxon>Ochrophyta</taxon>
        <taxon>Bacillariophyta</taxon>
        <taxon>Bacillariophyceae</taxon>
        <taxon>Bacillariophycidae</taxon>
        <taxon>Bacillariales</taxon>
        <taxon>Bacillariaceae</taxon>
        <taxon>Pseudo-nitzschia</taxon>
    </lineage>
</organism>
<keyword evidence="2" id="KW-0732">Signal</keyword>
<dbReference type="PANTHER" id="PTHR47821:SF2">
    <property type="entry name" value="PHOSPHOGLYCERATE MUTASE FAMILY PROTEIN"/>
    <property type="match status" value="1"/>
</dbReference>
<dbReference type="Proteomes" id="UP000291116">
    <property type="component" value="Unassembled WGS sequence"/>
</dbReference>
<reference evidence="3 4" key="1">
    <citation type="submission" date="2019-01" db="EMBL/GenBank/DDBJ databases">
        <authorList>
            <person name="Ferrante I. M."/>
        </authorList>
    </citation>
    <scope>NUCLEOTIDE SEQUENCE [LARGE SCALE GENOMIC DNA]</scope>
    <source>
        <strain evidence="3 4">B856</strain>
    </source>
</reference>
<evidence type="ECO:0000256" key="2">
    <source>
        <dbReference type="SAM" id="SignalP"/>
    </source>
</evidence>
<evidence type="ECO:0000313" key="4">
    <source>
        <dbReference type="Proteomes" id="UP000291116"/>
    </source>
</evidence>
<dbReference type="OrthoDB" id="354304at2759"/>
<evidence type="ECO:0000313" key="3">
    <source>
        <dbReference type="EMBL" id="VEU40934.1"/>
    </source>
</evidence>
<dbReference type="AlphaFoldDB" id="A0A448ZFW2"/>
<evidence type="ECO:0008006" key="5">
    <source>
        <dbReference type="Google" id="ProtNLM"/>
    </source>
</evidence>
<dbReference type="Pfam" id="PF00300">
    <property type="entry name" value="His_Phos_1"/>
    <property type="match status" value="1"/>
</dbReference>
<feature type="signal peptide" evidence="2">
    <location>
        <begin position="1"/>
        <end position="25"/>
    </location>
</feature>
<accession>A0A448ZFW2</accession>
<protein>
    <recommendedName>
        <fullName evidence="5">Phosphoglycerate mutase (2,3-diphosphoglycerate-dependent)</fullName>
    </recommendedName>
</protein>
<dbReference type="Gene3D" id="3.40.50.1240">
    <property type="entry name" value="Phosphoglycerate mutase-like"/>
    <property type="match status" value="1"/>
</dbReference>
<dbReference type="EMBL" id="CAACVS010000318">
    <property type="protein sequence ID" value="VEU40934.1"/>
    <property type="molecule type" value="Genomic_DNA"/>
</dbReference>
<feature type="compositionally biased region" description="Basic and acidic residues" evidence="1">
    <location>
        <begin position="314"/>
        <end position="323"/>
    </location>
</feature>
<dbReference type="InterPro" id="IPR029033">
    <property type="entry name" value="His_PPase_superfam"/>
</dbReference>
<dbReference type="SUPFAM" id="SSF53254">
    <property type="entry name" value="Phosphoglycerate mutase-like"/>
    <property type="match status" value="1"/>
</dbReference>
<keyword evidence="4" id="KW-1185">Reference proteome</keyword>
<proteinExistence type="predicted"/>
<gene>
    <name evidence="3" type="ORF">PSNMU_V1.4_AUG-EV-PASAV3_0078330</name>
</gene>
<sequence>MTNIRVLSITLLACVLSSIVRELESFQIRSPEQDVSNGRLSVRYTETLAMAVATSEIEEARNMMPEIVNRMPEPLPDNLKNRYYMLRHGQSTANIAEIISSSRSLAYSEKHGLTAFGYEQGKESATQLLDVMDKEGAKSGEKIVFVSSPFARAKQTAEACLDGLMGNEENQERIRTMGIEIENEISIDNRLMERYFGRLDDDSIYTYAYVWPMDAINVTHTAFDVESVAAVCTRLLEVVKRCEEQYDNMHIVWVSHADVLQIGQLYAANAENVGRFSSYRFKNGEVRAVKNTPDSLPNPVPLEAPKRGTAQYSELKELPKLSQ</sequence>
<evidence type="ECO:0000256" key="1">
    <source>
        <dbReference type="SAM" id="MobiDB-lite"/>
    </source>
</evidence>
<name>A0A448ZFW2_9STRA</name>
<dbReference type="CDD" id="cd07067">
    <property type="entry name" value="HP_PGM_like"/>
    <property type="match status" value="1"/>
</dbReference>
<feature type="region of interest" description="Disordered" evidence="1">
    <location>
        <begin position="290"/>
        <end position="323"/>
    </location>
</feature>
<feature type="chain" id="PRO_5019289002" description="Phosphoglycerate mutase (2,3-diphosphoglycerate-dependent)" evidence="2">
    <location>
        <begin position="26"/>
        <end position="323"/>
    </location>
</feature>
<dbReference type="PANTHER" id="PTHR47821">
    <property type="entry name" value="PHOSPHOGLYCERATE MUTASE FAMILY PROTEIN"/>
    <property type="match status" value="1"/>
</dbReference>